<dbReference type="Proteomes" id="UP001501274">
    <property type="component" value="Unassembled WGS sequence"/>
</dbReference>
<evidence type="ECO:0000256" key="1">
    <source>
        <dbReference type="SAM" id="Phobius"/>
    </source>
</evidence>
<reference evidence="2 3" key="1">
    <citation type="submission" date="2024-02" db="EMBL/GenBank/DDBJ databases">
        <title>FIRST GENOME SEQUENCES OF Leishmania (Viannia) shawi, Leishmania (Viannia) lindenbergi AND Leishmania (Viannia) utingensis.</title>
        <authorList>
            <person name="Resadore F."/>
            <person name="Custodio M.G.F."/>
            <person name="Boite M.C."/>
            <person name="Cupolillo E."/>
            <person name="Ferreira G.E.M."/>
        </authorList>
    </citation>
    <scope>NUCLEOTIDE SEQUENCE [LARGE SCALE GENOMIC DNA]</scope>
    <source>
        <strain evidence="2 3">MDAS/BR/1979/M5533</strain>
    </source>
</reference>
<dbReference type="EMBL" id="JBAMZN010000018">
    <property type="protein sequence ID" value="KAL0527045.1"/>
    <property type="molecule type" value="Genomic_DNA"/>
</dbReference>
<dbReference type="AlphaFoldDB" id="A0AAW3C0S2"/>
<keyword evidence="1" id="KW-0812">Transmembrane</keyword>
<keyword evidence="1" id="KW-0472">Membrane</keyword>
<feature type="transmembrane region" description="Helical" evidence="1">
    <location>
        <begin position="12"/>
        <end position="35"/>
    </location>
</feature>
<keyword evidence="1" id="KW-1133">Transmembrane helix</keyword>
<accession>A0AAW3C0S2</accession>
<gene>
    <name evidence="2" type="ORF">Q4I28_002614</name>
</gene>
<proteinExistence type="predicted"/>
<evidence type="ECO:0000313" key="3">
    <source>
        <dbReference type="Proteomes" id="UP001501274"/>
    </source>
</evidence>
<comment type="caution">
    <text evidence="2">The sequence shown here is derived from an EMBL/GenBank/DDBJ whole genome shotgun (WGS) entry which is preliminary data.</text>
</comment>
<organism evidence="2 3">
    <name type="scientific">Leishmania naiffi</name>
    <dbReference type="NCBI Taxonomy" id="5678"/>
    <lineage>
        <taxon>Eukaryota</taxon>
        <taxon>Discoba</taxon>
        <taxon>Euglenozoa</taxon>
        <taxon>Kinetoplastea</taxon>
        <taxon>Metakinetoplastina</taxon>
        <taxon>Trypanosomatida</taxon>
        <taxon>Trypanosomatidae</taxon>
        <taxon>Leishmaniinae</taxon>
        <taxon>Leishmania</taxon>
        <taxon>Leishmania naiffi species complex</taxon>
    </lineage>
</organism>
<feature type="transmembrane region" description="Helical" evidence="1">
    <location>
        <begin position="41"/>
        <end position="66"/>
    </location>
</feature>
<sequence>MLARKCLSGKVGVIRIIMLREVTISLPWAVLSAVFTTAEGIAIQAGLSARVHMAAYALAFGVMYLSSCSSLHASRMWRCVTCEKENTIASTALWRSADPSQGLFYLKGTCAQRMIAAGALQAILCLLFISET</sequence>
<evidence type="ECO:0000313" key="2">
    <source>
        <dbReference type="EMBL" id="KAL0527045.1"/>
    </source>
</evidence>
<keyword evidence="3" id="KW-1185">Reference proteome</keyword>
<protein>
    <submittedName>
        <fullName evidence="2">Uncharacterized protein</fullName>
    </submittedName>
</protein>
<name>A0AAW3C0S2_9TRYP</name>